<dbReference type="Proteomes" id="UP000887574">
    <property type="component" value="Unplaced"/>
</dbReference>
<feature type="region of interest" description="Disordered" evidence="1">
    <location>
        <begin position="74"/>
        <end position="95"/>
    </location>
</feature>
<keyword evidence="2" id="KW-1185">Reference proteome</keyword>
<proteinExistence type="predicted"/>
<organism evidence="2 3">
    <name type="scientific">Ditylenchus dipsaci</name>
    <dbReference type="NCBI Taxonomy" id="166011"/>
    <lineage>
        <taxon>Eukaryota</taxon>
        <taxon>Metazoa</taxon>
        <taxon>Ecdysozoa</taxon>
        <taxon>Nematoda</taxon>
        <taxon>Chromadorea</taxon>
        <taxon>Rhabditida</taxon>
        <taxon>Tylenchina</taxon>
        <taxon>Tylenchomorpha</taxon>
        <taxon>Sphaerularioidea</taxon>
        <taxon>Anguinidae</taxon>
        <taxon>Anguininae</taxon>
        <taxon>Ditylenchus</taxon>
    </lineage>
</organism>
<dbReference type="WBParaSite" id="jg17395">
    <property type="protein sequence ID" value="jg17395"/>
    <property type="gene ID" value="jg17395"/>
</dbReference>
<name>A0A915DB61_9BILA</name>
<reference evidence="3" key="1">
    <citation type="submission" date="2022-11" db="UniProtKB">
        <authorList>
            <consortium name="WormBaseParasite"/>
        </authorList>
    </citation>
    <scope>IDENTIFICATION</scope>
</reference>
<accession>A0A915DB61</accession>
<evidence type="ECO:0000313" key="2">
    <source>
        <dbReference type="Proteomes" id="UP000887574"/>
    </source>
</evidence>
<evidence type="ECO:0000256" key="1">
    <source>
        <dbReference type="SAM" id="MobiDB-lite"/>
    </source>
</evidence>
<sequence length="131" mass="14135">MANINAINIHQFFDIQPDANGNLWAICFYCLGGPYRMRHAQHFGHLYSHSAACQATDLLNHALQSILNPAPFNVSHRRTSSPGGRTSSPGGGLQAHNGILQGQIGGLQAQNNNTINILRTQLIANGLQPQA</sequence>
<dbReference type="AlphaFoldDB" id="A0A915DB61"/>
<evidence type="ECO:0000313" key="3">
    <source>
        <dbReference type="WBParaSite" id="jg17395"/>
    </source>
</evidence>
<protein>
    <submittedName>
        <fullName evidence="3">Uncharacterized protein</fullName>
    </submittedName>
</protein>